<reference evidence="7 8" key="1">
    <citation type="journal article" date="2013" name="Proc. Natl. Acad. Sci. U.S.A.">
        <title>Fine-scale variation in meiotic recombination in Mimulus inferred from population shotgun sequencing.</title>
        <authorList>
            <person name="Hellsten U."/>
            <person name="Wright K.M."/>
            <person name="Jenkins J."/>
            <person name="Shu S."/>
            <person name="Yuan Y."/>
            <person name="Wessler S.R."/>
            <person name="Schmutz J."/>
            <person name="Willis J.H."/>
            <person name="Rokhsar D.S."/>
        </authorList>
    </citation>
    <scope>NUCLEOTIDE SEQUENCE [LARGE SCALE GENOMIC DNA]</scope>
    <source>
        <strain evidence="8">cv. DUN x IM62</strain>
    </source>
</reference>
<evidence type="ECO:0000256" key="3">
    <source>
        <dbReference type="ARBA" id="ARBA00023163"/>
    </source>
</evidence>
<dbReference type="InterPro" id="IPR046955">
    <property type="entry name" value="PHR1-like"/>
</dbReference>
<dbReference type="InterPro" id="IPR006447">
    <property type="entry name" value="Myb_dom_plants"/>
</dbReference>
<feature type="region of interest" description="Disordered" evidence="5">
    <location>
        <begin position="1"/>
        <end position="50"/>
    </location>
</feature>
<keyword evidence="2" id="KW-0805">Transcription regulation</keyword>
<dbReference type="GO" id="GO:0005634">
    <property type="term" value="C:nucleus"/>
    <property type="evidence" value="ECO:0007669"/>
    <property type="project" value="UniProtKB-SubCell"/>
</dbReference>
<evidence type="ECO:0000256" key="1">
    <source>
        <dbReference type="ARBA" id="ARBA00004123"/>
    </source>
</evidence>
<dbReference type="InterPro" id="IPR009057">
    <property type="entry name" value="Homeodomain-like_sf"/>
</dbReference>
<dbReference type="AlphaFoldDB" id="A0A022PW70"/>
<dbReference type="eggNOG" id="ENOG502QU3M">
    <property type="taxonomic scope" value="Eukaryota"/>
</dbReference>
<protein>
    <recommendedName>
        <fullName evidence="6">HTH myb-type domain-containing protein</fullName>
    </recommendedName>
</protein>
<accession>A0A022PW70</accession>
<keyword evidence="4" id="KW-0539">Nucleus</keyword>
<dbReference type="GO" id="GO:0003677">
    <property type="term" value="F:DNA binding"/>
    <property type="evidence" value="ECO:0007669"/>
    <property type="project" value="InterPro"/>
</dbReference>
<feature type="compositionally biased region" description="Acidic residues" evidence="5">
    <location>
        <begin position="14"/>
        <end position="23"/>
    </location>
</feature>
<sequence>MENSKTTPPNLQIEDGEKDEENESNSTVEENNNNGKNNKSSNNSASVRQYIRSKTPRLRWTPELHLCFVHAVERLGGDERATPKLVLQLMNVKGLSIAHVKSHLQ</sequence>
<organism evidence="7 8">
    <name type="scientific">Erythranthe guttata</name>
    <name type="common">Yellow monkey flower</name>
    <name type="synonym">Mimulus guttatus</name>
    <dbReference type="NCBI Taxonomy" id="4155"/>
    <lineage>
        <taxon>Eukaryota</taxon>
        <taxon>Viridiplantae</taxon>
        <taxon>Streptophyta</taxon>
        <taxon>Embryophyta</taxon>
        <taxon>Tracheophyta</taxon>
        <taxon>Spermatophyta</taxon>
        <taxon>Magnoliopsida</taxon>
        <taxon>eudicotyledons</taxon>
        <taxon>Gunneridae</taxon>
        <taxon>Pentapetalae</taxon>
        <taxon>asterids</taxon>
        <taxon>lamiids</taxon>
        <taxon>Lamiales</taxon>
        <taxon>Phrymaceae</taxon>
        <taxon>Erythranthe</taxon>
    </lineage>
</organism>
<dbReference type="EMBL" id="KI632289">
    <property type="protein sequence ID" value="EYU20041.1"/>
    <property type="molecule type" value="Genomic_DNA"/>
</dbReference>
<name>A0A022PW70_ERYGU</name>
<dbReference type="STRING" id="4155.A0A022PW70"/>
<evidence type="ECO:0000313" key="7">
    <source>
        <dbReference type="EMBL" id="EYU20041.1"/>
    </source>
</evidence>
<feature type="domain" description="HTH myb-type" evidence="6">
    <location>
        <begin position="52"/>
        <end position="105"/>
    </location>
</feature>
<dbReference type="PANTHER" id="PTHR31314:SF164">
    <property type="entry name" value="HTH MYB-TYPE DOMAIN-CONTAINING PROTEIN"/>
    <property type="match status" value="1"/>
</dbReference>
<keyword evidence="8" id="KW-1185">Reference proteome</keyword>
<keyword evidence="3" id="KW-0804">Transcription</keyword>
<dbReference type="SUPFAM" id="SSF46689">
    <property type="entry name" value="Homeodomain-like"/>
    <property type="match status" value="1"/>
</dbReference>
<evidence type="ECO:0000256" key="5">
    <source>
        <dbReference type="SAM" id="MobiDB-lite"/>
    </source>
</evidence>
<feature type="non-terminal residue" evidence="7">
    <location>
        <position position="105"/>
    </location>
</feature>
<dbReference type="InterPro" id="IPR017930">
    <property type="entry name" value="Myb_dom"/>
</dbReference>
<evidence type="ECO:0000256" key="2">
    <source>
        <dbReference type="ARBA" id="ARBA00023015"/>
    </source>
</evidence>
<feature type="compositionally biased region" description="Polar residues" evidence="5">
    <location>
        <begin position="1"/>
        <end position="10"/>
    </location>
</feature>
<evidence type="ECO:0000259" key="6">
    <source>
        <dbReference type="PROSITE" id="PS51294"/>
    </source>
</evidence>
<proteinExistence type="predicted"/>
<dbReference type="Proteomes" id="UP000030748">
    <property type="component" value="Unassembled WGS sequence"/>
</dbReference>
<dbReference type="Pfam" id="PF00249">
    <property type="entry name" value="Myb_DNA-binding"/>
    <property type="match status" value="1"/>
</dbReference>
<evidence type="ECO:0000313" key="8">
    <source>
        <dbReference type="Proteomes" id="UP000030748"/>
    </source>
</evidence>
<feature type="compositionally biased region" description="Low complexity" evidence="5">
    <location>
        <begin position="24"/>
        <end position="44"/>
    </location>
</feature>
<gene>
    <name evidence="7" type="ORF">MIMGU_mgv1a0209401mg</name>
</gene>
<dbReference type="NCBIfam" id="TIGR01557">
    <property type="entry name" value="myb_SHAQKYF"/>
    <property type="match status" value="1"/>
</dbReference>
<comment type="subcellular location">
    <subcellularLocation>
        <location evidence="1">Nucleus</location>
    </subcellularLocation>
</comment>
<evidence type="ECO:0000256" key="4">
    <source>
        <dbReference type="ARBA" id="ARBA00023242"/>
    </source>
</evidence>
<dbReference type="Gene3D" id="1.10.10.60">
    <property type="entry name" value="Homeodomain-like"/>
    <property type="match status" value="1"/>
</dbReference>
<dbReference type="GO" id="GO:0003700">
    <property type="term" value="F:DNA-binding transcription factor activity"/>
    <property type="evidence" value="ECO:0007669"/>
    <property type="project" value="InterPro"/>
</dbReference>
<dbReference type="PANTHER" id="PTHR31314">
    <property type="entry name" value="MYB FAMILY TRANSCRIPTION FACTOR PHL7-LIKE"/>
    <property type="match status" value="1"/>
</dbReference>
<dbReference type="PROSITE" id="PS51294">
    <property type="entry name" value="HTH_MYB"/>
    <property type="match status" value="1"/>
</dbReference>
<dbReference type="InterPro" id="IPR001005">
    <property type="entry name" value="SANT/Myb"/>
</dbReference>